<evidence type="ECO:0000256" key="1">
    <source>
        <dbReference type="SAM" id="MobiDB-lite"/>
    </source>
</evidence>
<dbReference type="EMBL" id="GBRH01242721">
    <property type="protein sequence ID" value="JAD55174.1"/>
    <property type="molecule type" value="Transcribed_RNA"/>
</dbReference>
<dbReference type="AlphaFoldDB" id="A0A0A9ATY0"/>
<accession>A0A0A9ATY0</accession>
<reference evidence="2" key="1">
    <citation type="submission" date="2014-09" db="EMBL/GenBank/DDBJ databases">
        <authorList>
            <person name="Magalhaes I.L.F."/>
            <person name="Oliveira U."/>
            <person name="Santos F.R."/>
            <person name="Vidigal T.H.D.A."/>
            <person name="Brescovit A.D."/>
            <person name="Santos A.J."/>
        </authorList>
    </citation>
    <scope>NUCLEOTIDE SEQUENCE</scope>
    <source>
        <tissue evidence="2">Shoot tissue taken approximately 20 cm above the soil surface</tissue>
    </source>
</reference>
<feature type="region of interest" description="Disordered" evidence="1">
    <location>
        <begin position="121"/>
        <end position="157"/>
    </location>
</feature>
<sequence length="157" mass="17029">MLNRPVVNSASARLAKSFPCDRSSMAKDWPGRSVSVGYEELSHSTWLPESPRSWRLPESLSATTDPRVMRADGALHSTWLLPSVSVSLPSAAMLRVDCAVATGGGPEVEFLANHTTDCGWEEELPSPKRNHVARKNLFGSESSGRKPKAKSPDGLVM</sequence>
<protein>
    <submittedName>
        <fullName evidence="2">Uncharacterized protein</fullName>
    </submittedName>
</protein>
<proteinExistence type="predicted"/>
<organism evidence="2">
    <name type="scientific">Arundo donax</name>
    <name type="common">Giant reed</name>
    <name type="synonym">Donax arundinaceus</name>
    <dbReference type="NCBI Taxonomy" id="35708"/>
    <lineage>
        <taxon>Eukaryota</taxon>
        <taxon>Viridiplantae</taxon>
        <taxon>Streptophyta</taxon>
        <taxon>Embryophyta</taxon>
        <taxon>Tracheophyta</taxon>
        <taxon>Spermatophyta</taxon>
        <taxon>Magnoliopsida</taxon>
        <taxon>Liliopsida</taxon>
        <taxon>Poales</taxon>
        <taxon>Poaceae</taxon>
        <taxon>PACMAD clade</taxon>
        <taxon>Arundinoideae</taxon>
        <taxon>Arundineae</taxon>
        <taxon>Arundo</taxon>
    </lineage>
</organism>
<reference evidence="2" key="2">
    <citation type="journal article" date="2015" name="Data Brief">
        <title>Shoot transcriptome of the giant reed, Arundo donax.</title>
        <authorList>
            <person name="Barrero R.A."/>
            <person name="Guerrero F.D."/>
            <person name="Moolhuijzen P."/>
            <person name="Goolsby J.A."/>
            <person name="Tidwell J."/>
            <person name="Bellgard S.E."/>
            <person name="Bellgard M.I."/>
        </authorList>
    </citation>
    <scope>NUCLEOTIDE SEQUENCE</scope>
    <source>
        <tissue evidence="2">Shoot tissue taken approximately 20 cm above the soil surface</tissue>
    </source>
</reference>
<name>A0A0A9ATY0_ARUDO</name>
<evidence type="ECO:0000313" key="2">
    <source>
        <dbReference type="EMBL" id="JAD55174.1"/>
    </source>
</evidence>